<gene>
    <name evidence="7" type="ORF">HMPREF1872_00367</name>
</gene>
<dbReference type="Proteomes" id="UP000070080">
    <property type="component" value="Unassembled WGS sequence"/>
</dbReference>
<keyword evidence="3 5" id="KW-1133">Transmembrane helix</keyword>
<keyword evidence="8" id="KW-1185">Reference proteome</keyword>
<dbReference type="CDD" id="cd18180">
    <property type="entry name" value="ATP-synt_Vo_Ao_c_NTPK_rpt2"/>
    <property type="match status" value="1"/>
</dbReference>
<feature type="transmembrane region" description="Helical" evidence="5">
    <location>
        <begin position="58"/>
        <end position="78"/>
    </location>
</feature>
<dbReference type="STRING" id="1497955.HMPREF1872_00367"/>
<dbReference type="EMBL" id="LSCV01000005">
    <property type="protein sequence ID" value="KXB42193.1"/>
    <property type="molecule type" value="Genomic_DNA"/>
</dbReference>
<proteinExistence type="predicted"/>
<dbReference type="Gene3D" id="1.20.120.610">
    <property type="entry name" value="lithium bound rotor ring of v- atpase"/>
    <property type="match status" value="1"/>
</dbReference>
<evidence type="ECO:0000256" key="1">
    <source>
        <dbReference type="ARBA" id="ARBA00004141"/>
    </source>
</evidence>
<dbReference type="GO" id="GO:0015078">
    <property type="term" value="F:proton transmembrane transporter activity"/>
    <property type="evidence" value="ECO:0007669"/>
    <property type="project" value="InterPro"/>
</dbReference>
<comment type="subcellular location">
    <subcellularLocation>
        <location evidence="1">Membrane</location>
        <topology evidence="1">Multi-pass membrane protein</topology>
    </subcellularLocation>
</comment>
<evidence type="ECO:0000259" key="6">
    <source>
        <dbReference type="Pfam" id="PF00137"/>
    </source>
</evidence>
<dbReference type="GO" id="GO:0033177">
    <property type="term" value="C:proton-transporting two-sector ATPase complex, proton-transporting domain"/>
    <property type="evidence" value="ECO:0007669"/>
    <property type="project" value="InterPro"/>
</dbReference>
<reference evidence="8" key="1">
    <citation type="submission" date="2016-01" db="EMBL/GenBank/DDBJ databases">
        <authorList>
            <person name="Mitreva M."/>
            <person name="Pepin K.H."/>
            <person name="Mihindukulasuriya K.A."/>
            <person name="Fulton R."/>
            <person name="Fronick C."/>
            <person name="O'Laughlin M."/>
            <person name="Miner T."/>
            <person name="Herter B."/>
            <person name="Rosa B.A."/>
            <person name="Cordes M."/>
            <person name="Tomlinson C."/>
            <person name="Wollam A."/>
            <person name="Palsikar V.B."/>
            <person name="Mardis E.R."/>
            <person name="Wilson R.K."/>
        </authorList>
    </citation>
    <scope>NUCLEOTIDE SEQUENCE [LARGE SCALE GENOMIC DNA]</scope>
    <source>
        <strain evidence="8">KA00274</strain>
    </source>
</reference>
<dbReference type="Pfam" id="PF00137">
    <property type="entry name" value="ATP-synt_C"/>
    <property type="match status" value="2"/>
</dbReference>
<dbReference type="OrthoDB" id="384481at2"/>
<evidence type="ECO:0000256" key="4">
    <source>
        <dbReference type="ARBA" id="ARBA00023136"/>
    </source>
</evidence>
<keyword evidence="2 5" id="KW-0812">Transmembrane</keyword>
<keyword evidence="4 5" id="KW-0472">Membrane</keyword>
<feature type="transmembrane region" description="Helical" evidence="5">
    <location>
        <begin position="98"/>
        <end position="119"/>
    </location>
</feature>
<evidence type="ECO:0000256" key="2">
    <source>
        <dbReference type="ARBA" id="ARBA00022692"/>
    </source>
</evidence>
<sequence>MNTFTEYLSTLLNGNTLAILGGALAALGAGIGSAKGVGIVGSVASGSLAEDPSRYGKLIILQAIPGSQGIYGLIVWFISLFRAGVFTGGMNVSLERGALMLVACLPTAFVGYYSAISQANVAADGVTLVSARPETQSKAIVLAAMVETYAIFALLVSVFTMFMI</sequence>
<evidence type="ECO:0000256" key="5">
    <source>
        <dbReference type="SAM" id="Phobius"/>
    </source>
</evidence>
<dbReference type="AlphaFoldDB" id="A0A133YG79"/>
<name>A0A133YG79_9FIRM</name>
<organism evidence="7 8">
    <name type="scientific">Amygdalobacter nucleatus</name>
    <dbReference type="NCBI Taxonomy" id="3029274"/>
    <lineage>
        <taxon>Bacteria</taxon>
        <taxon>Bacillati</taxon>
        <taxon>Bacillota</taxon>
        <taxon>Clostridia</taxon>
        <taxon>Eubacteriales</taxon>
        <taxon>Oscillospiraceae</taxon>
        <taxon>Amygdalobacter</taxon>
    </lineage>
</organism>
<dbReference type="PATRIC" id="fig|1497955.3.peg.351"/>
<dbReference type="SUPFAM" id="SSF81333">
    <property type="entry name" value="F1F0 ATP synthase subunit C"/>
    <property type="match status" value="2"/>
</dbReference>
<feature type="domain" description="V-ATPase proteolipid subunit C-like" evidence="6">
    <location>
        <begin position="101"/>
        <end position="159"/>
    </location>
</feature>
<dbReference type="NCBIfam" id="NF005124">
    <property type="entry name" value="PRK06558.1"/>
    <property type="match status" value="1"/>
</dbReference>
<evidence type="ECO:0000313" key="8">
    <source>
        <dbReference type="Proteomes" id="UP000070080"/>
    </source>
</evidence>
<dbReference type="CDD" id="cd18179">
    <property type="entry name" value="ATP-synt_Vo_Ao_c_NTPK_rpt1"/>
    <property type="match status" value="1"/>
</dbReference>
<dbReference type="InterPro" id="IPR035921">
    <property type="entry name" value="F/V-ATP_Csub_sf"/>
</dbReference>
<protein>
    <submittedName>
        <fullName evidence="7">V-type sodium ATPase, K subunit</fullName>
    </submittedName>
</protein>
<dbReference type="RefSeq" id="WP_066713169.1">
    <property type="nucleotide sequence ID" value="NZ_CP118869.1"/>
</dbReference>
<dbReference type="InterPro" id="IPR002379">
    <property type="entry name" value="ATPase_proteolipid_c-like_dom"/>
</dbReference>
<feature type="transmembrane region" description="Helical" evidence="5">
    <location>
        <begin position="139"/>
        <end position="162"/>
    </location>
</feature>
<evidence type="ECO:0000256" key="3">
    <source>
        <dbReference type="ARBA" id="ARBA00022989"/>
    </source>
</evidence>
<evidence type="ECO:0000313" key="7">
    <source>
        <dbReference type="EMBL" id="KXB42193.1"/>
    </source>
</evidence>
<comment type="caution">
    <text evidence="7">The sequence shown here is derived from an EMBL/GenBank/DDBJ whole genome shotgun (WGS) entry which is preliminary data.</text>
</comment>
<feature type="domain" description="V-ATPase proteolipid subunit C-like" evidence="6">
    <location>
        <begin position="20"/>
        <end position="78"/>
    </location>
</feature>
<accession>A0A133YG79</accession>